<keyword evidence="1" id="KW-0378">Hydrolase</keyword>
<accession>A0A3M7MIM8</accession>
<sequence length="102" mass="9703">MPVAAHYPAAEADASCAAPVTVTVTETAGHIPVAPTSMVPYYPTAVSSLVPEASTVGTIGTIAPTGTGAVTSPPVPQFTGAASGLKVGGALAGVGAVAAFLL</sequence>
<reference evidence="1 2" key="1">
    <citation type="journal article" date="2014" name="PLoS ONE">
        <title>De novo Genome Assembly of the Fungal Plant Pathogen Pyrenophora semeniperda.</title>
        <authorList>
            <person name="Soliai M.M."/>
            <person name="Meyer S.E."/>
            <person name="Udall J.A."/>
            <person name="Elzinga D.E."/>
            <person name="Hermansen R.A."/>
            <person name="Bodily P.M."/>
            <person name="Hart A.A."/>
            <person name="Coleman C.E."/>
        </authorList>
    </citation>
    <scope>NUCLEOTIDE SEQUENCE [LARGE SCALE GENOMIC DNA]</scope>
    <source>
        <strain evidence="1 2">CCB06</strain>
        <tissue evidence="1">Mycelium</tissue>
    </source>
</reference>
<dbReference type="AlphaFoldDB" id="A0A3M7MIM8"/>
<organism evidence="1 2">
    <name type="scientific">Pyrenophora seminiperda CCB06</name>
    <dbReference type="NCBI Taxonomy" id="1302712"/>
    <lineage>
        <taxon>Eukaryota</taxon>
        <taxon>Fungi</taxon>
        <taxon>Dikarya</taxon>
        <taxon>Ascomycota</taxon>
        <taxon>Pezizomycotina</taxon>
        <taxon>Dothideomycetes</taxon>
        <taxon>Pleosporomycetidae</taxon>
        <taxon>Pleosporales</taxon>
        <taxon>Pleosporineae</taxon>
        <taxon>Pleosporaceae</taxon>
        <taxon>Pyrenophora</taxon>
    </lineage>
</organism>
<gene>
    <name evidence="1" type="ORF">GMOD_00003225</name>
</gene>
<proteinExistence type="predicted"/>
<dbReference type="EMBL" id="KE747844">
    <property type="protein sequence ID" value="RMZ74219.1"/>
    <property type="molecule type" value="Genomic_DNA"/>
</dbReference>
<evidence type="ECO:0000313" key="2">
    <source>
        <dbReference type="Proteomes" id="UP000265663"/>
    </source>
</evidence>
<dbReference type="Proteomes" id="UP000265663">
    <property type="component" value="Unassembled WGS sequence"/>
</dbReference>
<name>A0A3M7MIM8_9PLEO</name>
<dbReference type="GO" id="GO:0016787">
    <property type="term" value="F:hydrolase activity"/>
    <property type="evidence" value="ECO:0007669"/>
    <property type="project" value="UniProtKB-KW"/>
</dbReference>
<keyword evidence="2" id="KW-1185">Reference proteome</keyword>
<protein>
    <submittedName>
        <fullName evidence="1">Hydrolase</fullName>
    </submittedName>
</protein>
<evidence type="ECO:0000313" key="1">
    <source>
        <dbReference type="EMBL" id="RMZ74219.1"/>
    </source>
</evidence>